<evidence type="ECO:0000313" key="3">
    <source>
        <dbReference type="Proteomes" id="UP001239083"/>
    </source>
</evidence>
<evidence type="ECO:0000313" key="2">
    <source>
        <dbReference type="EMBL" id="MDQ0893259.1"/>
    </source>
</evidence>
<dbReference type="InterPro" id="IPR056509">
    <property type="entry name" value="Imm33-like"/>
</dbReference>
<comment type="caution">
    <text evidence="2">The sequence shown here is derived from an EMBL/GenBank/DDBJ whole genome shotgun (WGS) entry which is preliminary data.</text>
</comment>
<dbReference type="Proteomes" id="UP001239083">
    <property type="component" value="Unassembled WGS sequence"/>
</dbReference>
<proteinExistence type="predicted"/>
<dbReference type="RefSeq" id="WP_307039536.1">
    <property type="nucleotide sequence ID" value="NZ_JAUSYY010000001.1"/>
</dbReference>
<feature type="domain" description="Imm33-like" evidence="1">
    <location>
        <begin position="106"/>
        <end position="198"/>
    </location>
</feature>
<keyword evidence="3" id="KW-1185">Reference proteome</keyword>
<organism evidence="2 3">
    <name type="scientific">Agromyces ramosus</name>
    <dbReference type="NCBI Taxonomy" id="33879"/>
    <lineage>
        <taxon>Bacteria</taxon>
        <taxon>Bacillati</taxon>
        <taxon>Actinomycetota</taxon>
        <taxon>Actinomycetes</taxon>
        <taxon>Micrococcales</taxon>
        <taxon>Microbacteriaceae</taxon>
        <taxon>Agromyces</taxon>
    </lineage>
</organism>
<protein>
    <recommendedName>
        <fullName evidence="1">Imm33-like domain-containing protein</fullName>
    </recommendedName>
</protein>
<gene>
    <name evidence="2" type="ORF">QFZ26_000814</name>
</gene>
<name>A0ABU0R889_9MICO</name>
<reference evidence="2 3" key="1">
    <citation type="submission" date="2023-07" db="EMBL/GenBank/DDBJ databases">
        <title>Comparative genomics of wheat-associated soil bacteria to identify genetic determinants of phenazine resistance.</title>
        <authorList>
            <person name="Mouncey N."/>
        </authorList>
    </citation>
    <scope>NUCLEOTIDE SEQUENCE [LARGE SCALE GENOMIC DNA]</scope>
    <source>
        <strain evidence="2 3">V3I3</strain>
    </source>
</reference>
<sequence length="214" mass="23307">MTLQISEFSRQIGSALVAVNAADTLASQASALLDLFESHADELRDGFSLQAGWAPFLLIARGEGRFDVAAPDFATKTPEHVGWVTDLTLALWVLNGQVVLAREVQGAEAAPVRFGDTVLCYRGIEGADRLVMSRTTRRDAPDDSGWYIDVFPQPSEERPAEDFVRWPAYQTLGINKHIARALLLPEGYGAIVSASRIDAIIDLSTRSVVVRGPL</sequence>
<evidence type="ECO:0000259" key="1">
    <source>
        <dbReference type="Pfam" id="PF24719"/>
    </source>
</evidence>
<accession>A0ABU0R889</accession>
<dbReference type="EMBL" id="JAUSYY010000001">
    <property type="protein sequence ID" value="MDQ0893259.1"/>
    <property type="molecule type" value="Genomic_DNA"/>
</dbReference>
<dbReference type="Pfam" id="PF24719">
    <property type="entry name" value="Imm33-like"/>
    <property type="match status" value="1"/>
</dbReference>